<evidence type="ECO:0000256" key="1">
    <source>
        <dbReference type="SAM" id="Phobius"/>
    </source>
</evidence>
<proteinExistence type="predicted"/>
<evidence type="ECO:0000313" key="3">
    <source>
        <dbReference type="Proteomes" id="UP001595683"/>
    </source>
</evidence>
<dbReference type="Proteomes" id="UP001595683">
    <property type="component" value="Unassembled WGS sequence"/>
</dbReference>
<reference evidence="3" key="1">
    <citation type="journal article" date="2019" name="Int. J. Syst. Evol. Microbiol.">
        <title>The Global Catalogue of Microorganisms (GCM) 10K type strain sequencing project: providing services to taxonomists for standard genome sequencing and annotation.</title>
        <authorList>
            <consortium name="The Broad Institute Genomics Platform"/>
            <consortium name="The Broad Institute Genome Sequencing Center for Infectious Disease"/>
            <person name="Wu L."/>
            <person name="Ma J."/>
        </authorList>
    </citation>
    <scope>NUCLEOTIDE SEQUENCE [LARGE SCALE GENOMIC DNA]</scope>
    <source>
        <strain evidence="3">KCTC 42224</strain>
    </source>
</reference>
<feature type="transmembrane region" description="Helical" evidence="1">
    <location>
        <begin position="12"/>
        <end position="31"/>
    </location>
</feature>
<name>A0ABV7UYX8_9SPHN</name>
<dbReference type="RefSeq" id="WP_191324972.1">
    <property type="nucleotide sequence ID" value="NZ_BMZP01000013.1"/>
</dbReference>
<keyword evidence="1" id="KW-0472">Membrane</keyword>
<dbReference type="EMBL" id="JBHRYE010000003">
    <property type="protein sequence ID" value="MFC3670114.1"/>
    <property type="molecule type" value="Genomic_DNA"/>
</dbReference>
<keyword evidence="3" id="KW-1185">Reference proteome</keyword>
<accession>A0ABV7UYX8</accession>
<keyword evidence="1" id="KW-1133">Transmembrane helix</keyword>
<comment type="caution">
    <text evidence="2">The sequence shown here is derived from an EMBL/GenBank/DDBJ whole genome shotgun (WGS) entry which is preliminary data.</text>
</comment>
<feature type="transmembrane region" description="Helical" evidence="1">
    <location>
        <begin position="51"/>
        <end position="68"/>
    </location>
</feature>
<protein>
    <submittedName>
        <fullName evidence="2">Uncharacterized protein</fullName>
    </submittedName>
</protein>
<sequence length="70" mass="7967">MFDPSTLSLRTLLWVAAGLCILLTMVGPALLERRRRRRPFRRSLWSPQPETLMFAGLFGAFALAFLAMRA</sequence>
<gene>
    <name evidence="2" type="ORF">ACFOOT_01620</name>
</gene>
<evidence type="ECO:0000313" key="2">
    <source>
        <dbReference type="EMBL" id="MFC3670114.1"/>
    </source>
</evidence>
<organism evidence="2 3">
    <name type="scientific">Novosphingobium pokkalii</name>
    <dbReference type="NCBI Taxonomy" id="1770194"/>
    <lineage>
        <taxon>Bacteria</taxon>
        <taxon>Pseudomonadati</taxon>
        <taxon>Pseudomonadota</taxon>
        <taxon>Alphaproteobacteria</taxon>
        <taxon>Sphingomonadales</taxon>
        <taxon>Sphingomonadaceae</taxon>
        <taxon>Novosphingobium</taxon>
    </lineage>
</organism>
<keyword evidence="1" id="KW-0812">Transmembrane</keyword>